<dbReference type="OMA" id="FSAVHWF"/>
<evidence type="ECO:0000313" key="5">
    <source>
        <dbReference type="EMBL" id="KYQ96855.1"/>
    </source>
</evidence>
<dbReference type="OrthoDB" id="14850at2759"/>
<dbReference type="CDD" id="cd02440">
    <property type="entry name" value="AdoMet_MTases"/>
    <property type="match status" value="1"/>
</dbReference>
<comment type="caution">
    <text evidence="5">The sequence shown here is derived from an EMBL/GenBank/DDBJ whole genome shotgun (WGS) entry which is preliminary data.</text>
</comment>
<dbReference type="PANTHER" id="PTHR44942">
    <property type="entry name" value="METHYLTRANSF_11 DOMAIN-CONTAINING PROTEIN"/>
    <property type="match status" value="1"/>
</dbReference>
<dbReference type="InterPro" id="IPR051052">
    <property type="entry name" value="Diverse_substrate_MTase"/>
</dbReference>
<dbReference type="SUPFAM" id="SSF53335">
    <property type="entry name" value="S-adenosyl-L-methionine-dependent methyltransferases"/>
    <property type="match status" value="1"/>
</dbReference>
<sequence>MTTNTKFQDLFGDIGKYYRENRPSYPVSLYEMIDNFVDDKRDLCVDVACGSGQASIGMSKLFKKVIGLEPSEGQLKNAIECPNVEYRQSTAESINLPNESVDCITVATAIHWFDIPKFFSEADRLLRPGGSLCIWSYRFPTIVNNSTAEEIHQKYYMAKVGPYWDEKPRHHMLTSYSDVVPPFKNTTRKILEFNYPISITKFIGRLNSQSAYSTFLKSNSDILPELKELLMKAYNVTDENQECIEIANPFFLIMSKKE</sequence>
<protein>
    <submittedName>
        <fullName evidence="5">Putative SAM dependent methyltransferase</fullName>
    </submittedName>
</protein>
<dbReference type="Proteomes" id="UP000076078">
    <property type="component" value="Unassembled WGS sequence"/>
</dbReference>
<name>A0A151ZSH9_TIELA</name>
<dbReference type="Gene3D" id="3.40.50.150">
    <property type="entry name" value="Vaccinia Virus protein VP39"/>
    <property type="match status" value="1"/>
</dbReference>
<dbReference type="EMBL" id="LODT01000021">
    <property type="protein sequence ID" value="KYQ96855.1"/>
    <property type="molecule type" value="Genomic_DNA"/>
</dbReference>
<dbReference type="PANTHER" id="PTHR44942:SF4">
    <property type="entry name" value="METHYLTRANSFERASE TYPE 11 DOMAIN-CONTAINING PROTEIN"/>
    <property type="match status" value="1"/>
</dbReference>
<reference evidence="5 6" key="1">
    <citation type="submission" date="2015-12" db="EMBL/GenBank/DDBJ databases">
        <title>Dictyostelia acquired genes for synthesis and detection of signals that induce cell-type specialization by lateral gene transfer from prokaryotes.</title>
        <authorList>
            <person name="Gloeckner G."/>
            <person name="Schaap P."/>
        </authorList>
    </citation>
    <scope>NUCLEOTIDE SEQUENCE [LARGE SCALE GENOMIC DNA]</scope>
    <source>
        <strain evidence="5 6">TK</strain>
    </source>
</reference>
<keyword evidence="3 5" id="KW-0808">Transferase</keyword>
<dbReference type="Pfam" id="PF08241">
    <property type="entry name" value="Methyltransf_11"/>
    <property type="match status" value="1"/>
</dbReference>
<keyword evidence="6" id="KW-1185">Reference proteome</keyword>
<proteinExistence type="inferred from homology"/>
<dbReference type="InterPro" id="IPR013216">
    <property type="entry name" value="Methyltransf_11"/>
</dbReference>
<dbReference type="AlphaFoldDB" id="A0A151ZSH9"/>
<gene>
    <name evidence="5" type="ORF">DLAC_04161</name>
</gene>
<evidence type="ECO:0000256" key="2">
    <source>
        <dbReference type="ARBA" id="ARBA00022603"/>
    </source>
</evidence>
<organism evidence="5 6">
    <name type="scientific">Tieghemostelium lacteum</name>
    <name type="common">Slime mold</name>
    <name type="synonym">Dictyostelium lacteum</name>
    <dbReference type="NCBI Taxonomy" id="361077"/>
    <lineage>
        <taxon>Eukaryota</taxon>
        <taxon>Amoebozoa</taxon>
        <taxon>Evosea</taxon>
        <taxon>Eumycetozoa</taxon>
        <taxon>Dictyostelia</taxon>
        <taxon>Dictyosteliales</taxon>
        <taxon>Raperosteliaceae</taxon>
        <taxon>Tieghemostelium</taxon>
    </lineage>
</organism>
<accession>A0A151ZSH9</accession>
<evidence type="ECO:0000259" key="4">
    <source>
        <dbReference type="Pfam" id="PF08241"/>
    </source>
</evidence>
<comment type="similarity">
    <text evidence="1">Belongs to the methyltransferase superfamily.</text>
</comment>
<dbReference type="GO" id="GO:0008757">
    <property type="term" value="F:S-adenosylmethionine-dependent methyltransferase activity"/>
    <property type="evidence" value="ECO:0007669"/>
    <property type="project" value="InterPro"/>
</dbReference>
<evidence type="ECO:0000256" key="1">
    <source>
        <dbReference type="ARBA" id="ARBA00008361"/>
    </source>
</evidence>
<keyword evidence="2 5" id="KW-0489">Methyltransferase</keyword>
<evidence type="ECO:0000313" key="6">
    <source>
        <dbReference type="Proteomes" id="UP000076078"/>
    </source>
</evidence>
<dbReference type="GO" id="GO:0032259">
    <property type="term" value="P:methylation"/>
    <property type="evidence" value="ECO:0007669"/>
    <property type="project" value="UniProtKB-KW"/>
</dbReference>
<dbReference type="InterPro" id="IPR029063">
    <property type="entry name" value="SAM-dependent_MTases_sf"/>
</dbReference>
<evidence type="ECO:0000256" key="3">
    <source>
        <dbReference type="ARBA" id="ARBA00022679"/>
    </source>
</evidence>
<dbReference type="STRING" id="361077.A0A151ZSH9"/>
<feature type="domain" description="Methyltransferase type 11" evidence="4">
    <location>
        <begin position="45"/>
        <end position="134"/>
    </location>
</feature>
<dbReference type="InParanoid" id="A0A151ZSH9"/>